<evidence type="ECO:0000256" key="1">
    <source>
        <dbReference type="ARBA" id="ARBA00001922"/>
    </source>
</evidence>
<dbReference type="GO" id="GO:0005737">
    <property type="term" value="C:cytoplasm"/>
    <property type="evidence" value="ECO:0007669"/>
    <property type="project" value="TreeGrafter"/>
</dbReference>
<feature type="domain" description="Methylmalonyl-CoA mutase alpha/beta chain catalytic" evidence="6">
    <location>
        <begin position="182"/>
        <end position="446"/>
    </location>
</feature>
<evidence type="ECO:0000313" key="7">
    <source>
        <dbReference type="EMBL" id="AQQ55046.1"/>
    </source>
</evidence>
<dbReference type="InterPro" id="IPR016176">
    <property type="entry name" value="Cbl-dep_enz_cat"/>
</dbReference>
<dbReference type="GO" id="GO:0031419">
    <property type="term" value="F:cobalamin binding"/>
    <property type="evidence" value="ECO:0007669"/>
    <property type="project" value="UniProtKB-KW"/>
</dbReference>
<keyword evidence="3" id="KW-0846">Cobalamin</keyword>
<dbReference type="GO" id="GO:0046872">
    <property type="term" value="F:metal ion binding"/>
    <property type="evidence" value="ECO:0007669"/>
    <property type="project" value="InterPro"/>
</dbReference>
<proteinExistence type="inferred from homology"/>
<dbReference type="GO" id="GO:0004494">
    <property type="term" value="F:methylmalonyl-CoA mutase activity"/>
    <property type="evidence" value="ECO:0007669"/>
    <property type="project" value="UniProtKB-EC"/>
</dbReference>
<accession>A0A1Q2L3P8</accession>
<dbReference type="Proteomes" id="UP000188184">
    <property type="component" value="Chromosome"/>
</dbReference>
<dbReference type="SUPFAM" id="SSF51703">
    <property type="entry name" value="Cobalamin (vitamin B12)-dependent enzymes"/>
    <property type="match status" value="1"/>
</dbReference>
<evidence type="ECO:0000256" key="5">
    <source>
        <dbReference type="ARBA" id="ARBA00023285"/>
    </source>
</evidence>
<dbReference type="PANTHER" id="PTHR48101:SF1">
    <property type="entry name" value="METHYLMALONYL-COA MUTASE, LARGE SUBUNIT"/>
    <property type="match status" value="1"/>
</dbReference>
<name>A0A1Q2L3P8_9BACL</name>
<evidence type="ECO:0000256" key="3">
    <source>
        <dbReference type="ARBA" id="ARBA00022628"/>
    </source>
</evidence>
<gene>
    <name evidence="7" type="ORF">B0X71_08005</name>
</gene>
<organism evidence="7 8">
    <name type="scientific">Planococcus lenghuensis</name>
    <dbReference type="NCBI Taxonomy" id="2213202"/>
    <lineage>
        <taxon>Bacteria</taxon>
        <taxon>Bacillati</taxon>
        <taxon>Bacillota</taxon>
        <taxon>Bacilli</taxon>
        <taxon>Bacillales</taxon>
        <taxon>Caryophanaceae</taxon>
        <taxon>Planococcus</taxon>
    </lineage>
</organism>
<comment type="cofactor">
    <cofactor evidence="1">
        <name>adenosylcob(III)alamin</name>
        <dbReference type="ChEBI" id="CHEBI:18408"/>
    </cofactor>
</comment>
<evidence type="ECO:0000256" key="4">
    <source>
        <dbReference type="ARBA" id="ARBA00023235"/>
    </source>
</evidence>
<dbReference type="PANTHER" id="PTHR48101">
    <property type="entry name" value="METHYLMALONYL-COA MUTASE, MITOCHONDRIAL-RELATED"/>
    <property type="match status" value="1"/>
</dbReference>
<keyword evidence="4" id="KW-0413">Isomerase</keyword>
<dbReference type="SUPFAM" id="SSF52242">
    <property type="entry name" value="Cobalamin (vitamin B12)-binding domain"/>
    <property type="match status" value="1"/>
</dbReference>
<dbReference type="Gene3D" id="3.40.50.280">
    <property type="entry name" value="Cobalamin-binding domain"/>
    <property type="match status" value="1"/>
</dbReference>
<sequence length="566" mass="62291">MKQQQFTDVTYGEWKQHAEAVLKGKPFDSLQTRTAEDVELQPLYTKETAEALGDALERQVRAMRLSKTARDFLIAQEANGQPAVNAEKLLKKIRDSLDRGNEMIVYTHAEGLDWTADNLDEFRELLARYPFYLKTRGDGKFVRQLLDEMTTEQAENVSGVILSDKPIEAPRGVRNKCADTVPVHLAGGSAVQEIAVALSLLAEKADADNFEESAASLWVRFAVNTDFFSEIAKLRAFRTVWAAFCSAYGSAVPSIPVFTETSLRSYSKADPYVNLLRAGNSAFSAVLGGSDAHTVLPHDILTGSTPASLRVARNVQLIIREETHTRHVQDAAAGSFFIEQLTHDYAEAAWAHFLKIEEAGGYSEVIRSGWLADELQAKWQEREHRAAIRKEVLVGTNKYADPEERMQEVDLESKAEIMTAKRLAQPFEQVRERLSRTSLKTAILHLGPLKEVKVKSDFVKGVLAVGGLIPEDSPENTDGPAASAFIRKHGIQYAVLVGSEEEIERAVLHLASAGAVLDVAGRYGAGQLAQWRGQGISGSVFTGQNILEKLEQLAAIGQGGEQNDET</sequence>
<evidence type="ECO:0000259" key="6">
    <source>
        <dbReference type="Pfam" id="PF01642"/>
    </source>
</evidence>
<dbReference type="Pfam" id="PF01642">
    <property type="entry name" value="MM_CoA_mutase"/>
    <property type="match status" value="1"/>
</dbReference>
<keyword evidence="8" id="KW-1185">Reference proteome</keyword>
<keyword evidence="5" id="KW-0170">Cobalt</keyword>
<dbReference type="Gene3D" id="3.20.20.240">
    <property type="entry name" value="Methylmalonyl-CoA mutase"/>
    <property type="match status" value="1"/>
</dbReference>
<dbReference type="InterPro" id="IPR036724">
    <property type="entry name" value="Cobalamin-bd_sf"/>
</dbReference>
<evidence type="ECO:0000256" key="2">
    <source>
        <dbReference type="ARBA" id="ARBA00008465"/>
    </source>
</evidence>
<dbReference type="GO" id="GO:0019678">
    <property type="term" value="P:propionate metabolic process, methylmalonyl pathway"/>
    <property type="evidence" value="ECO:0007669"/>
    <property type="project" value="TreeGrafter"/>
</dbReference>
<dbReference type="AlphaFoldDB" id="A0A1Q2L3P8"/>
<reference evidence="7 8" key="1">
    <citation type="submission" date="2017-02" db="EMBL/GenBank/DDBJ databases">
        <title>The complete genomic sequence of a novel cold adapted crude oil-degrading bacterium Planococcus qaidamina Y42.</title>
        <authorList>
            <person name="Yang R."/>
        </authorList>
    </citation>
    <scope>NUCLEOTIDE SEQUENCE [LARGE SCALE GENOMIC DNA]</scope>
    <source>
        <strain evidence="7 8">Y42</strain>
    </source>
</reference>
<dbReference type="KEGG" id="pmar:B0X71_08005"/>
<dbReference type="InterPro" id="IPR006099">
    <property type="entry name" value="MeMalonylCoA_mutase_a/b_cat"/>
</dbReference>
<evidence type="ECO:0000313" key="8">
    <source>
        <dbReference type="Proteomes" id="UP000188184"/>
    </source>
</evidence>
<dbReference type="EMBL" id="CP019640">
    <property type="protein sequence ID" value="AQQ55046.1"/>
    <property type="molecule type" value="Genomic_DNA"/>
</dbReference>
<comment type="similarity">
    <text evidence="2">Belongs to the methylmalonyl-CoA mutase family.</text>
</comment>
<protein>
    <recommendedName>
        <fullName evidence="6">Methylmalonyl-CoA mutase alpha/beta chain catalytic domain-containing protein</fullName>
    </recommendedName>
</protein>